<dbReference type="RefSeq" id="WP_006063652.1">
    <property type="nucleotide sequence ID" value="NZ_KB290831.1"/>
</dbReference>
<feature type="binding site" evidence="3">
    <location>
        <position position="118"/>
    </location>
    <ligand>
        <name>Mg(2+)</name>
        <dbReference type="ChEBI" id="CHEBI:18420"/>
    </ligand>
</feature>
<dbReference type="PANTHER" id="PTHR38096">
    <property type="entry name" value="ENTEROBACTIN SYNTHASE COMPONENT D"/>
    <property type="match status" value="1"/>
</dbReference>
<dbReference type="OrthoDB" id="8210607at2"/>
<feature type="domain" description="4'-phosphopantetheinyl transferase N-terminal" evidence="5">
    <location>
        <begin position="39"/>
        <end position="106"/>
    </location>
</feature>
<dbReference type="Pfam" id="PF01648">
    <property type="entry name" value="ACPS"/>
    <property type="match status" value="1"/>
</dbReference>
<feature type="binding site" evidence="2">
    <location>
        <position position="58"/>
    </location>
    <ligand>
        <name>CoA</name>
        <dbReference type="ChEBI" id="CHEBI:57287"/>
    </ligand>
</feature>
<dbReference type="Proteomes" id="UP000010445">
    <property type="component" value="Unassembled WGS sequence"/>
</dbReference>
<dbReference type="PANTHER" id="PTHR38096:SF1">
    <property type="entry name" value="ENTEROBACTIN SYNTHASE COMPONENT D"/>
    <property type="match status" value="1"/>
</dbReference>
<feature type="binding site" evidence="2">
    <location>
        <position position="161"/>
    </location>
    <ligand>
        <name>CoA</name>
        <dbReference type="ChEBI" id="CHEBI:57287"/>
    </ligand>
</feature>
<name>L1MG24_9CORY</name>
<gene>
    <name evidence="6" type="ORF">HMPREF9997_01423</name>
</gene>
<dbReference type="SUPFAM" id="SSF56214">
    <property type="entry name" value="4'-phosphopantetheinyl transferase"/>
    <property type="match status" value="1"/>
</dbReference>
<evidence type="ECO:0000259" key="5">
    <source>
        <dbReference type="Pfam" id="PF17837"/>
    </source>
</evidence>
<dbReference type="InterPro" id="IPR041354">
    <property type="entry name" value="4PPT_N"/>
</dbReference>
<keyword evidence="3" id="KW-0460">Magnesium</keyword>
<feature type="binding site" evidence="2">
    <location>
        <position position="165"/>
    </location>
    <ligand>
        <name>CoA</name>
        <dbReference type="ChEBI" id="CHEBI:57287"/>
    </ligand>
</feature>
<feature type="binding site" evidence="3">
    <location>
        <position position="119"/>
    </location>
    <ligand>
        <name>Mg(2+)</name>
        <dbReference type="ChEBI" id="CHEBI:18420"/>
    </ligand>
</feature>
<evidence type="ECO:0000313" key="7">
    <source>
        <dbReference type="Proteomes" id="UP000010445"/>
    </source>
</evidence>
<dbReference type="GO" id="GO:0009366">
    <property type="term" value="C:enterobactin synthetase complex"/>
    <property type="evidence" value="ECO:0007669"/>
    <property type="project" value="InterPro"/>
</dbReference>
<dbReference type="PATRIC" id="fig|1035195.3.peg.1279"/>
<dbReference type="InterPro" id="IPR008278">
    <property type="entry name" value="4-PPantetheinyl_Trfase_dom"/>
</dbReference>
<sequence length="226" mass="24861">MLDASLFPPSAKFCWMRTVVPRQGAPTDLTRYLSLHPLEQALVTHSVDKRKAEFGDARWCAHQALEALGRDSSKPILRGERGMPLWPSSVSGSLTHTDGFRAAVAAPRLLVHSMGLDAEPAEPLPEGVLGSIARDSELPQLDQLRSGGLDCADRLLFCAKEATYKAWFPLTHRWLGFDQAEIDIRPDGSFVSYLLIRPTPIPFISGRWIIRDGFLVAATAVGEMPS</sequence>
<dbReference type="InterPro" id="IPR037143">
    <property type="entry name" value="4-PPantetheinyl_Trfase_dom_sf"/>
</dbReference>
<reference evidence="6 7" key="1">
    <citation type="submission" date="2012-05" db="EMBL/GenBank/DDBJ databases">
        <authorList>
            <person name="Weinstock G."/>
            <person name="Sodergren E."/>
            <person name="Lobos E.A."/>
            <person name="Fulton L."/>
            <person name="Fulton R."/>
            <person name="Courtney L."/>
            <person name="Fronick C."/>
            <person name="O'Laughlin M."/>
            <person name="Godfrey J."/>
            <person name="Wilson R.M."/>
            <person name="Miner T."/>
            <person name="Farmer C."/>
            <person name="Delehaunty K."/>
            <person name="Cordes M."/>
            <person name="Minx P."/>
            <person name="Tomlinson C."/>
            <person name="Chen J."/>
            <person name="Wollam A."/>
            <person name="Pepin K.H."/>
            <person name="Bhonagiri V."/>
            <person name="Zhang X."/>
            <person name="Suruliraj S."/>
            <person name="Warren W."/>
            <person name="Mitreva M."/>
            <person name="Mardis E.R."/>
            <person name="Wilson R.K."/>
        </authorList>
    </citation>
    <scope>NUCLEOTIDE SEQUENCE [LARGE SCALE GENOMIC DNA]</scope>
    <source>
        <strain evidence="6 7">F0235</strain>
    </source>
</reference>
<dbReference type="eggNOG" id="COG2977">
    <property type="taxonomic scope" value="Bacteria"/>
</dbReference>
<feature type="binding site" evidence="2">
    <location>
        <begin position="95"/>
        <end position="96"/>
    </location>
    <ligand>
        <name>CoA</name>
        <dbReference type="ChEBI" id="CHEBI:57287"/>
    </ligand>
</feature>
<evidence type="ECO:0000256" key="3">
    <source>
        <dbReference type="PIRSR" id="PIRSR603542-2"/>
    </source>
</evidence>
<feature type="binding site" evidence="2">
    <location>
        <position position="175"/>
    </location>
    <ligand>
        <name>CoA</name>
        <dbReference type="ChEBI" id="CHEBI:57287"/>
    </ligand>
</feature>
<comment type="cofactor">
    <cofactor evidence="3">
        <name>Mg(2+)</name>
        <dbReference type="ChEBI" id="CHEBI:18420"/>
    </cofactor>
</comment>
<evidence type="ECO:0000259" key="4">
    <source>
        <dbReference type="Pfam" id="PF01648"/>
    </source>
</evidence>
<keyword evidence="7" id="KW-1185">Reference proteome</keyword>
<protein>
    <submittedName>
        <fullName evidence="6">4'-phosphopantetheinyl transferase family protein</fullName>
    </submittedName>
</protein>
<dbReference type="AlphaFoldDB" id="L1MG24"/>
<evidence type="ECO:0000256" key="1">
    <source>
        <dbReference type="ARBA" id="ARBA00022679"/>
    </source>
</evidence>
<keyword evidence="3" id="KW-0479">Metal-binding</keyword>
<evidence type="ECO:0000313" key="6">
    <source>
        <dbReference type="EMBL" id="EKX90208.1"/>
    </source>
</evidence>
<feature type="binding site" evidence="3">
    <location>
        <position position="117"/>
    </location>
    <ligand>
        <name>Mg(2+)</name>
        <dbReference type="ChEBI" id="CHEBI:18420"/>
    </ligand>
</feature>
<dbReference type="Pfam" id="PF17837">
    <property type="entry name" value="4PPT_N"/>
    <property type="match status" value="1"/>
</dbReference>
<dbReference type="PRINTS" id="PR01399">
    <property type="entry name" value="ENTSNTHTASED"/>
</dbReference>
<dbReference type="GO" id="GO:0009239">
    <property type="term" value="P:enterobactin biosynthetic process"/>
    <property type="evidence" value="ECO:0007669"/>
    <property type="project" value="InterPro"/>
</dbReference>
<proteinExistence type="predicted"/>
<feature type="binding site" evidence="2">
    <location>
        <position position="50"/>
    </location>
    <ligand>
        <name>CoA</name>
        <dbReference type="ChEBI" id="CHEBI:57287"/>
    </ligand>
</feature>
<accession>L1MG24</accession>
<dbReference type="GO" id="GO:0008897">
    <property type="term" value="F:holo-[acyl-carrier-protein] synthase activity"/>
    <property type="evidence" value="ECO:0007669"/>
    <property type="project" value="InterPro"/>
</dbReference>
<comment type="caution">
    <text evidence="6">The sequence shown here is derived from an EMBL/GenBank/DDBJ whole genome shotgun (WGS) entry which is preliminary data.</text>
</comment>
<dbReference type="InterPro" id="IPR003542">
    <property type="entry name" value="Enbac_synth_compD-like"/>
</dbReference>
<organism evidence="6 7">
    <name type="scientific">Corynebacterium durum F0235</name>
    <dbReference type="NCBI Taxonomy" id="1035195"/>
    <lineage>
        <taxon>Bacteria</taxon>
        <taxon>Bacillati</taxon>
        <taxon>Actinomycetota</taxon>
        <taxon>Actinomycetes</taxon>
        <taxon>Mycobacteriales</taxon>
        <taxon>Corynebacteriaceae</taxon>
        <taxon>Corynebacterium</taxon>
    </lineage>
</organism>
<dbReference type="HOGENOM" id="CLU_075076_0_0_11"/>
<dbReference type="GO" id="GO:0005886">
    <property type="term" value="C:plasma membrane"/>
    <property type="evidence" value="ECO:0007669"/>
    <property type="project" value="TreeGrafter"/>
</dbReference>
<feature type="domain" description="4'-phosphopantetheinyl transferase" evidence="4">
    <location>
        <begin position="114"/>
        <end position="207"/>
    </location>
</feature>
<feature type="binding site" evidence="2">
    <location>
        <position position="117"/>
    </location>
    <ligand>
        <name>CoA</name>
        <dbReference type="ChEBI" id="CHEBI:57287"/>
    </ligand>
</feature>
<evidence type="ECO:0000256" key="2">
    <source>
        <dbReference type="PIRSR" id="PIRSR603542-1"/>
    </source>
</evidence>
<dbReference type="STRING" id="1035195.HMPREF9997_01423"/>
<dbReference type="GO" id="GO:0000287">
    <property type="term" value="F:magnesium ion binding"/>
    <property type="evidence" value="ECO:0007669"/>
    <property type="project" value="InterPro"/>
</dbReference>
<dbReference type="EMBL" id="AMEM01000018">
    <property type="protein sequence ID" value="EKX90208.1"/>
    <property type="molecule type" value="Genomic_DNA"/>
</dbReference>
<keyword evidence="1 6" id="KW-0808">Transferase</keyword>